<dbReference type="Proteomes" id="UP000606580">
    <property type="component" value="Unassembled WGS sequence"/>
</dbReference>
<feature type="domain" description="Probable transposase IS891/IS1136/IS1341" evidence="5">
    <location>
        <begin position="165"/>
        <end position="283"/>
    </location>
</feature>
<dbReference type="InterPro" id="IPR001959">
    <property type="entry name" value="Transposase"/>
</dbReference>
<evidence type="ECO:0000256" key="3">
    <source>
        <dbReference type="ARBA" id="ARBA00023125"/>
    </source>
</evidence>
<dbReference type="AlphaFoldDB" id="A0A848D9Q1"/>
<dbReference type="Pfam" id="PF07282">
    <property type="entry name" value="Cas12f1-like_TNB"/>
    <property type="match status" value="1"/>
</dbReference>
<keyword evidence="3" id="KW-0238">DNA-binding</keyword>
<dbReference type="InterPro" id="IPR010095">
    <property type="entry name" value="Cas12f1-like_TNB"/>
</dbReference>
<comment type="caution">
    <text evidence="7">The sequence shown here is derived from an EMBL/GenBank/DDBJ whole genome shotgun (WGS) entry which is preliminary data.</text>
</comment>
<keyword evidence="2" id="KW-0815">Transposition</keyword>
<evidence type="ECO:0000313" key="8">
    <source>
        <dbReference type="Proteomes" id="UP000606580"/>
    </source>
</evidence>
<evidence type="ECO:0000256" key="4">
    <source>
        <dbReference type="ARBA" id="ARBA00023172"/>
    </source>
</evidence>
<evidence type="ECO:0000259" key="5">
    <source>
        <dbReference type="Pfam" id="PF01385"/>
    </source>
</evidence>
<evidence type="ECO:0000313" key="7">
    <source>
        <dbReference type="EMBL" id="NMG83759.1"/>
    </source>
</evidence>
<organism evidence="7 8">
    <name type="scientific">Candidatus Ethanoperedens thermophilum</name>
    <dbReference type="NCBI Taxonomy" id="2766897"/>
    <lineage>
        <taxon>Archaea</taxon>
        <taxon>Methanobacteriati</taxon>
        <taxon>Methanobacteriota</taxon>
        <taxon>Stenosarchaea group</taxon>
        <taxon>Methanomicrobia</taxon>
        <taxon>Methanosarcinales</taxon>
        <taxon>Methanosarcinales incertae sedis</taxon>
        <taxon>GOM Arc I cluster</taxon>
        <taxon>Candidatus Ethanoperedens</taxon>
    </lineage>
</organism>
<gene>
    <name evidence="7" type="ORF">GIS02_06115</name>
</gene>
<evidence type="ECO:0000256" key="1">
    <source>
        <dbReference type="ARBA" id="ARBA00008761"/>
    </source>
</evidence>
<feature type="domain" description="Cas12f1-like TNB" evidence="6">
    <location>
        <begin position="305"/>
        <end position="373"/>
    </location>
</feature>
<dbReference type="Pfam" id="PF01385">
    <property type="entry name" value="OrfB_IS605"/>
    <property type="match status" value="1"/>
</dbReference>
<dbReference type="GO" id="GO:0006310">
    <property type="term" value="P:DNA recombination"/>
    <property type="evidence" value="ECO:0007669"/>
    <property type="project" value="UniProtKB-KW"/>
</dbReference>
<sequence>MKVIRTEQMWIGPDDNMSYYCHLSKNLWNEGNYIVEQGLYNNGKWIRHEELNKILNRESGNYKILPSQTANRILYTLDKSWKAYFNVIRDYKINPDKYEEKPKSPKYKKKNGEHILLFTNQQCKIKDGVVKLPKMKYKVETRLSDDIDLREVRIIPKGTGYVCEIVYNKEVDVKELDKNRIVGIDFGISNIVTIVNNIGLKSIIIKDNGTGIKSINQFYNKRRAELNNIYDKQKVKDGYKMRKLEDKRDRKSHDYVHKLSRFIVDLCVEHDIGTIVFGYNEKWKQNVDIGKRNNQNFVFVPYNLIIEKTRCKAEELGIDVVKQEESYTSKCSFLDNESIEHHDEYAGRRFTRSLFRSAKGTIIHSDVNGGYNIVRKAKPEAFNVDGVGGCGLHPVRCKYDSITRRGLEHVV</sequence>
<accession>A0A848D9Q1</accession>
<protein>
    <submittedName>
        <fullName evidence="7">IS200/IS605 family element transposase accessory protein TnpB</fullName>
    </submittedName>
</protein>
<name>A0A848D9Q1_9EURY</name>
<comment type="similarity">
    <text evidence="1">In the C-terminal section; belongs to the transposase 35 family.</text>
</comment>
<dbReference type="NCBIfam" id="TIGR01766">
    <property type="entry name" value="IS200/IS605 family accessory protein TnpB-like domain"/>
    <property type="match status" value="1"/>
</dbReference>
<dbReference type="EMBL" id="WNEG01000103">
    <property type="protein sequence ID" value="NMG83759.1"/>
    <property type="molecule type" value="Genomic_DNA"/>
</dbReference>
<proteinExistence type="inferred from homology"/>
<evidence type="ECO:0000259" key="6">
    <source>
        <dbReference type="Pfam" id="PF07282"/>
    </source>
</evidence>
<dbReference type="GO" id="GO:0003677">
    <property type="term" value="F:DNA binding"/>
    <property type="evidence" value="ECO:0007669"/>
    <property type="project" value="UniProtKB-KW"/>
</dbReference>
<keyword evidence="4" id="KW-0233">DNA recombination</keyword>
<evidence type="ECO:0000256" key="2">
    <source>
        <dbReference type="ARBA" id="ARBA00022578"/>
    </source>
</evidence>
<reference evidence="7" key="1">
    <citation type="journal article" date="2020" name="MBio">
        <title>'Candidatus Ethanoperedens,' a Thermophilic Genus of Archaea Mediating the Anaerobic Oxidation of Ethane.</title>
        <authorList>
            <person name="Hahn C.J."/>
            <person name="Laso-Perez R."/>
            <person name="Vulcano F."/>
            <person name="Vaziourakis K.M."/>
            <person name="Stokke R."/>
            <person name="Steen I.H."/>
            <person name="Teske A."/>
            <person name="Boetius A."/>
            <person name="Liebeke M."/>
            <person name="Amann R."/>
            <person name="Knittel K."/>
            <person name="Wegener G."/>
        </authorList>
    </citation>
    <scope>NUCLEOTIDE SEQUENCE</scope>
    <source>
        <strain evidence="7">GoM-Arc1-LC-WB58</strain>
    </source>
</reference>
<dbReference type="NCBIfam" id="NF040570">
    <property type="entry name" value="guided_TnpB"/>
    <property type="match status" value="1"/>
</dbReference>
<dbReference type="GO" id="GO:0032196">
    <property type="term" value="P:transposition"/>
    <property type="evidence" value="ECO:0007669"/>
    <property type="project" value="UniProtKB-KW"/>
</dbReference>